<evidence type="ECO:0000313" key="1">
    <source>
        <dbReference type="EMBL" id="MCT7980693.1"/>
    </source>
</evidence>
<keyword evidence="2" id="KW-1185">Reference proteome</keyword>
<dbReference type="Proteomes" id="UP001525961">
    <property type="component" value="Unassembled WGS sequence"/>
</dbReference>
<sequence>MLYRDRVDRPGEPYNCGDRILVQGNGTRVSFEEDGVEDMICPPGKS</sequence>
<gene>
    <name evidence="1" type="ORF">NG792_23485</name>
</gene>
<comment type="caution">
    <text evidence="1">The sequence shown here is derived from an EMBL/GenBank/DDBJ whole genome shotgun (WGS) entry which is preliminary data.</text>
</comment>
<proteinExistence type="predicted"/>
<name>A0ABT2NDB9_9CYAN</name>
<organism evidence="1 2">
    <name type="scientific">Laspinema olomoucense D3b</name>
    <dbReference type="NCBI Taxonomy" id="2953688"/>
    <lineage>
        <taxon>Bacteria</taxon>
        <taxon>Bacillati</taxon>
        <taxon>Cyanobacteriota</taxon>
        <taxon>Cyanophyceae</taxon>
        <taxon>Oscillatoriophycideae</taxon>
        <taxon>Oscillatoriales</taxon>
        <taxon>Laspinemataceae</taxon>
        <taxon>Laspinema</taxon>
        <taxon>Laspinema olomoucense</taxon>
    </lineage>
</organism>
<protein>
    <submittedName>
        <fullName evidence="1">Uncharacterized protein</fullName>
    </submittedName>
</protein>
<dbReference type="RefSeq" id="WP_261237033.1">
    <property type="nucleotide sequence ID" value="NZ_JAMXFA010000042.1"/>
</dbReference>
<reference evidence="1 2" key="1">
    <citation type="journal article" date="2022" name="Front. Microbiol.">
        <title>High genomic differentiation and limited gene flow indicate recent cryptic speciation within the genus Laspinema (cyanobacteria).</title>
        <authorList>
            <person name="Stanojkovic A."/>
            <person name="Skoupy S."/>
            <person name="Skaloud P."/>
            <person name="Dvorak P."/>
        </authorList>
    </citation>
    <scope>NUCLEOTIDE SEQUENCE [LARGE SCALE GENOMIC DNA]</scope>
    <source>
        <strain evidence="1 2">D3b</strain>
    </source>
</reference>
<evidence type="ECO:0000313" key="2">
    <source>
        <dbReference type="Proteomes" id="UP001525961"/>
    </source>
</evidence>
<dbReference type="EMBL" id="JAMXFA010000042">
    <property type="protein sequence ID" value="MCT7980693.1"/>
    <property type="molecule type" value="Genomic_DNA"/>
</dbReference>
<accession>A0ABT2NDB9</accession>